<evidence type="ECO:0000256" key="1">
    <source>
        <dbReference type="ARBA" id="ARBA00004162"/>
    </source>
</evidence>
<accession>A0A0C2MUM7</accession>
<dbReference type="SMART" id="SM00192">
    <property type="entry name" value="LDLa"/>
    <property type="match status" value="7"/>
</dbReference>
<dbReference type="Pfam" id="PF15902">
    <property type="entry name" value="Sortilin-Vps10"/>
    <property type="match status" value="1"/>
</dbReference>
<organism evidence="14 15">
    <name type="scientific">Thelohanellus kitauei</name>
    <name type="common">Myxosporean</name>
    <dbReference type="NCBI Taxonomy" id="669202"/>
    <lineage>
        <taxon>Eukaryota</taxon>
        <taxon>Metazoa</taxon>
        <taxon>Cnidaria</taxon>
        <taxon>Myxozoa</taxon>
        <taxon>Myxosporea</taxon>
        <taxon>Bivalvulida</taxon>
        <taxon>Platysporina</taxon>
        <taxon>Myxobolidae</taxon>
        <taxon>Thelohanellus</taxon>
    </lineage>
</organism>
<feature type="disulfide bond" evidence="11">
    <location>
        <begin position="1018"/>
        <end position="1030"/>
    </location>
</feature>
<evidence type="ECO:0000313" key="14">
    <source>
        <dbReference type="EMBL" id="KII65382.1"/>
    </source>
</evidence>
<dbReference type="Pfam" id="PF00057">
    <property type="entry name" value="Ldl_recept_a"/>
    <property type="match status" value="4"/>
</dbReference>
<dbReference type="InterPro" id="IPR036055">
    <property type="entry name" value="LDL_receptor-like_sf"/>
</dbReference>
<evidence type="ECO:0000256" key="2">
    <source>
        <dbReference type="ARBA" id="ARBA00022475"/>
    </source>
</evidence>
<dbReference type="Proteomes" id="UP000031668">
    <property type="component" value="Unassembled WGS sequence"/>
</dbReference>
<sequence>MSACYCLAVVLQMLAILTKSERIALSSPDGDPSDTMTVNIKAEMKHFNFSSDFYFCYSFLDQQNHKLLLSFSEISFYYSSSSEIYSFDLINNTYRRIDFFNRQNEENKVIKVNSGVNIFAFISLDEKSIYFTADSGKTTWSFYFKQEISKIVLHPSLQHYIAVVLKNNELHISQDSGHKFKKYSESVQDFVWFYQNPNFYYTKHIANDQYSTSLIKGTLLTTSASQTILERCNEIHRKDSLFFAIYYENNIAKDVDRLNVYVSLNDGPLKRVTYPEKDGLVLADIYANDLNEIYIDTFNETHEILYGGSYKDMLFTKISAILVYENEYKACKNFEFFKNSPGIIYSRIYYNYFEYDSLLSFNFGRTWLILDYQPYHINQYCDFLLADRCIFRDSRFLTFEFTPNLLLAFGKTYHHRIDGLFISEDFGRSWNLGKTSVSYFTALDQGGIIVAFESDGNFHYSIDHGANWRSVTLSKNITVEKITTFEHDDLKQVIILAHENVGKTWTLINVDFSSIFKRNCSREDYIPEPKLSKAMCILGKRKVALKRKLNSFCFNMEKILNSLNDISCICSENDLKCNYGYRLGEYDCEPDPDFLRTKVDCQHGEYISDKPRYSFYSDNTCKRRDQIMPNYTHNLCHLSESENVLIFKTEHGVYYTKFEIKGYGLIMYLNFTMFDVISYDIDLYKRELYLAYHDGIYKMNYGLPEIEQSKRLIKVFGMGGIRQIAWDYTGNSVYFSTQNELKRLKPDDKAIQTLLKKQVSRFYILSDVGTLVYSEHFGELVDSPFKITVCDMHGRPIHDFNSSQNVDAVNFLHESKTLLVNLKIRTLKFNNFIPGTNFSIEIINHHVSDKDVVNVFRVKNHNLVVRRNQIRFKNIVTTVSDTITGSKLLLKTNYFKTCLSAQCSHFCQISHQIFTCSCPDGMKLQGYITCTSEFLINCSSADAYKCNSGECVEKTRRCDGIYDCSDSSDEIGCQKECLKNEYLCDDKITCVDSSAVCNGRTECPDGSDEKYCLIASECKPSEFKCDNLKCIPSYKVLDGVNDCGDNSDEKYSRKSICRDVELSCEQNCIKLSQFCDGNIDCSDRSDEIKCKKYSFGDLECFLKCGDKCVQKTDICNGFIDCEDGSDESSCVVKYECPGPKMQKCITGIECFKVEQKCDGFSDCIDGSDEYKCHLANNCTQDSFVCQENACVEMNDYCNGIKDCENGNDEPQFCAASPLIVNFIHTYTSLELTLEWNGSRLGPDTFYEITLRDWDTNNYVMKTTQQGSKKLTMPHSGTCHRFVAVVKLANITVGRQIQFSIFNEIKAPTQLNYIYNENLLVWKYPEELCIPITYFVFCYLENTLIFKSYTFDSIIRLDSSVDTCKVCGKI</sequence>
<dbReference type="InterPro" id="IPR031778">
    <property type="entry name" value="Sortilin_N"/>
</dbReference>
<protein>
    <submittedName>
        <fullName evidence="14">Sortilin-related receptor</fullName>
    </submittedName>
</protein>
<keyword evidence="9" id="KW-0325">Glycoprotein</keyword>
<comment type="caution">
    <text evidence="11">Lacks conserved residue(s) required for the propagation of feature annotation.</text>
</comment>
<dbReference type="Gene3D" id="4.10.400.10">
    <property type="entry name" value="Low-density Lipoprotein Receptor"/>
    <property type="match status" value="5"/>
</dbReference>
<feature type="disulfide bond" evidence="11">
    <location>
        <begin position="997"/>
        <end position="1012"/>
    </location>
</feature>
<feature type="chain" id="PRO_5002152547" evidence="12">
    <location>
        <begin position="21"/>
        <end position="1369"/>
    </location>
</feature>
<evidence type="ECO:0000256" key="9">
    <source>
        <dbReference type="ARBA" id="ARBA00023180"/>
    </source>
</evidence>
<keyword evidence="15" id="KW-1185">Reference proteome</keyword>
<keyword evidence="8 14" id="KW-0675">Receptor</keyword>
<dbReference type="InterPro" id="IPR002172">
    <property type="entry name" value="LDrepeatLR_classA_rpt"/>
</dbReference>
<evidence type="ECO:0000256" key="3">
    <source>
        <dbReference type="ARBA" id="ARBA00022692"/>
    </source>
</evidence>
<dbReference type="InterPro" id="IPR051221">
    <property type="entry name" value="LDLR-related"/>
</dbReference>
<dbReference type="PANTHER" id="PTHR22722:SF5">
    <property type="entry name" value="LOW-DENSITY LIPOPROTEIN RECEPTOR-RELATED PROTEIN 1B"/>
    <property type="match status" value="1"/>
</dbReference>
<feature type="domain" description="VPS10" evidence="13">
    <location>
        <begin position="73"/>
        <end position="641"/>
    </location>
</feature>
<keyword evidence="12" id="KW-0732">Signal</keyword>
<evidence type="ECO:0000256" key="8">
    <source>
        <dbReference type="ARBA" id="ARBA00023170"/>
    </source>
</evidence>
<evidence type="ECO:0000256" key="6">
    <source>
        <dbReference type="ARBA" id="ARBA00023136"/>
    </source>
</evidence>
<dbReference type="PROSITE" id="PS01209">
    <property type="entry name" value="LDLRA_1"/>
    <property type="match status" value="3"/>
</dbReference>
<dbReference type="GO" id="GO:0012505">
    <property type="term" value="C:endomembrane system"/>
    <property type="evidence" value="ECO:0007669"/>
    <property type="project" value="UniProtKB-SubCell"/>
</dbReference>
<reference evidence="14 15" key="1">
    <citation type="journal article" date="2014" name="Genome Biol. Evol.">
        <title>The genome of the myxosporean Thelohanellus kitauei shows adaptations to nutrient acquisition within its fish host.</title>
        <authorList>
            <person name="Yang Y."/>
            <person name="Xiong J."/>
            <person name="Zhou Z."/>
            <person name="Huo F."/>
            <person name="Miao W."/>
            <person name="Ran C."/>
            <person name="Liu Y."/>
            <person name="Zhang J."/>
            <person name="Feng J."/>
            <person name="Wang M."/>
            <person name="Wang M."/>
            <person name="Wang L."/>
            <person name="Yao B."/>
        </authorList>
    </citation>
    <scope>NUCLEOTIDE SEQUENCE [LARGE SCALE GENOMIC DNA]</scope>
    <source>
        <strain evidence="14">Wuqing</strain>
    </source>
</reference>
<dbReference type="InterPro" id="IPR023415">
    <property type="entry name" value="LDLR_class-A_CS"/>
</dbReference>
<dbReference type="InterPro" id="IPR011042">
    <property type="entry name" value="6-blade_b-propeller_TolB-like"/>
</dbReference>
<dbReference type="PRINTS" id="PR00261">
    <property type="entry name" value="LDLRECEPTOR"/>
</dbReference>
<name>A0A0C2MUM7_THEKT</name>
<feature type="signal peptide" evidence="12">
    <location>
        <begin position="1"/>
        <end position="20"/>
    </location>
</feature>
<proteinExistence type="predicted"/>
<comment type="subcellular location">
    <subcellularLocation>
        <location evidence="1">Cell membrane</location>
        <topology evidence="1">Single-pass membrane protein</topology>
    </subcellularLocation>
    <subcellularLocation>
        <location evidence="10">Endomembrane system</location>
        <topology evidence="10">Single-pass type I membrane protein</topology>
    </subcellularLocation>
</comment>
<feature type="disulfide bond" evidence="11">
    <location>
        <begin position="1178"/>
        <end position="1190"/>
    </location>
</feature>
<feature type="disulfide bond" evidence="11">
    <location>
        <begin position="1185"/>
        <end position="1203"/>
    </location>
</feature>
<dbReference type="SUPFAM" id="SSF110296">
    <property type="entry name" value="Oligoxyloglucan reducing end-specific cellobiohydrolase"/>
    <property type="match status" value="1"/>
</dbReference>
<evidence type="ECO:0000259" key="13">
    <source>
        <dbReference type="SMART" id="SM00602"/>
    </source>
</evidence>
<dbReference type="SUPFAM" id="SSF57424">
    <property type="entry name" value="LDL receptor-like module"/>
    <property type="match status" value="6"/>
</dbReference>
<dbReference type="OrthoDB" id="72419at2759"/>
<dbReference type="GO" id="GO:0043235">
    <property type="term" value="C:receptor complex"/>
    <property type="evidence" value="ECO:0007669"/>
    <property type="project" value="TreeGrafter"/>
</dbReference>
<gene>
    <name evidence="14" type="ORF">RF11_13243</name>
</gene>
<keyword evidence="2" id="KW-1003">Cell membrane</keyword>
<dbReference type="PROSITE" id="PS50068">
    <property type="entry name" value="LDLRA_2"/>
    <property type="match status" value="7"/>
</dbReference>
<evidence type="ECO:0000256" key="12">
    <source>
        <dbReference type="SAM" id="SignalP"/>
    </source>
</evidence>
<evidence type="ECO:0000256" key="10">
    <source>
        <dbReference type="ARBA" id="ARBA00046288"/>
    </source>
</evidence>
<feature type="disulfide bond" evidence="11">
    <location>
        <begin position="1025"/>
        <end position="1043"/>
    </location>
</feature>
<dbReference type="InterPro" id="IPR031777">
    <property type="entry name" value="Sortilin_C"/>
</dbReference>
<feature type="disulfide bond" evidence="11">
    <location>
        <begin position="1075"/>
        <end position="1090"/>
    </location>
</feature>
<keyword evidence="4" id="KW-0677">Repeat</keyword>
<feature type="disulfide bond" evidence="11">
    <location>
        <begin position="1157"/>
        <end position="1172"/>
    </location>
</feature>
<evidence type="ECO:0000256" key="5">
    <source>
        <dbReference type="ARBA" id="ARBA00022989"/>
    </source>
</evidence>
<dbReference type="Pfam" id="PF15901">
    <property type="entry name" value="Sortilin_C"/>
    <property type="match status" value="1"/>
</dbReference>
<keyword evidence="6" id="KW-0472">Membrane</keyword>
<feature type="disulfide bond" evidence="11">
    <location>
        <begin position="958"/>
        <end position="973"/>
    </location>
</feature>
<evidence type="ECO:0000313" key="15">
    <source>
        <dbReference type="Proteomes" id="UP000031668"/>
    </source>
</evidence>
<keyword evidence="5" id="KW-1133">Transmembrane helix</keyword>
<dbReference type="InterPro" id="IPR006581">
    <property type="entry name" value="VPS10"/>
</dbReference>
<dbReference type="SMART" id="SM00602">
    <property type="entry name" value="VPS10"/>
    <property type="match status" value="1"/>
</dbReference>
<dbReference type="Gene3D" id="2.40.128.620">
    <property type="match status" value="1"/>
</dbReference>
<dbReference type="EMBL" id="JWZT01003873">
    <property type="protein sequence ID" value="KII65382.1"/>
    <property type="molecule type" value="Genomic_DNA"/>
</dbReference>
<keyword evidence="7 11" id="KW-1015">Disulfide bond</keyword>
<comment type="caution">
    <text evidence="14">The sequence shown here is derived from an EMBL/GenBank/DDBJ whole genome shotgun (WGS) entry which is preliminary data.</text>
</comment>
<keyword evidence="3" id="KW-0812">Transmembrane</keyword>
<dbReference type="GO" id="GO:0005886">
    <property type="term" value="C:plasma membrane"/>
    <property type="evidence" value="ECO:0007669"/>
    <property type="project" value="UniProtKB-SubCell"/>
</dbReference>
<evidence type="ECO:0000256" key="7">
    <source>
        <dbReference type="ARBA" id="ARBA00023157"/>
    </source>
</evidence>
<feature type="disulfide bond" evidence="11">
    <location>
        <begin position="946"/>
        <end position="964"/>
    </location>
</feature>
<dbReference type="CDD" id="cd00112">
    <property type="entry name" value="LDLa"/>
    <property type="match status" value="7"/>
</dbReference>
<evidence type="ECO:0000256" key="11">
    <source>
        <dbReference type="PROSITE-ProRule" id="PRU00124"/>
    </source>
</evidence>
<dbReference type="PANTHER" id="PTHR22722">
    <property type="entry name" value="LOW-DENSITY LIPOPROTEIN RECEPTOR-RELATED PROTEIN 2-RELATED"/>
    <property type="match status" value="1"/>
</dbReference>
<dbReference type="Gene3D" id="2.120.10.30">
    <property type="entry name" value="TolB, C-terminal domain"/>
    <property type="match status" value="1"/>
</dbReference>
<feature type="disulfide bond" evidence="11">
    <location>
        <begin position="1115"/>
        <end position="1130"/>
    </location>
</feature>
<dbReference type="GO" id="GO:0005041">
    <property type="term" value="F:low-density lipoprotein particle receptor activity"/>
    <property type="evidence" value="ECO:0007669"/>
    <property type="project" value="TreeGrafter"/>
</dbReference>
<evidence type="ECO:0000256" key="4">
    <source>
        <dbReference type="ARBA" id="ARBA00022737"/>
    </source>
</evidence>